<dbReference type="OrthoDB" id="778454at2759"/>
<organism evidence="3 4">
    <name type="scientific">Gossypium harknessii</name>
    <dbReference type="NCBI Taxonomy" id="34285"/>
    <lineage>
        <taxon>Eukaryota</taxon>
        <taxon>Viridiplantae</taxon>
        <taxon>Streptophyta</taxon>
        <taxon>Embryophyta</taxon>
        <taxon>Tracheophyta</taxon>
        <taxon>Spermatophyta</taxon>
        <taxon>Magnoliopsida</taxon>
        <taxon>eudicotyledons</taxon>
        <taxon>Gunneridae</taxon>
        <taxon>Pentapetalae</taxon>
        <taxon>rosids</taxon>
        <taxon>malvids</taxon>
        <taxon>Malvales</taxon>
        <taxon>Malvaceae</taxon>
        <taxon>Malvoideae</taxon>
        <taxon>Gossypium</taxon>
    </lineage>
</organism>
<name>A0A7J9IFF2_9ROSI</name>
<proteinExistence type="predicted"/>
<reference evidence="3 4" key="1">
    <citation type="journal article" date="2019" name="Genome Biol. Evol.">
        <title>Insights into the evolution of the New World diploid cottons (Gossypium, subgenus Houzingenia) based on genome sequencing.</title>
        <authorList>
            <person name="Grover C.E."/>
            <person name="Arick M.A. 2nd"/>
            <person name="Thrash A."/>
            <person name="Conover J.L."/>
            <person name="Sanders W.S."/>
            <person name="Peterson D.G."/>
            <person name="Frelichowski J.E."/>
            <person name="Scheffler J.A."/>
            <person name="Scheffler B.E."/>
            <person name="Wendel J.F."/>
        </authorList>
    </citation>
    <scope>NUCLEOTIDE SEQUENCE [LARGE SCALE GENOMIC DNA]</scope>
    <source>
        <strain evidence="3">0</strain>
        <tissue evidence="3">Leaf</tissue>
    </source>
</reference>
<dbReference type="AlphaFoldDB" id="A0A7J9IFF2"/>
<evidence type="ECO:0000256" key="2">
    <source>
        <dbReference type="SAM" id="Phobius"/>
    </source>
</evidence>
<dbReference type="EMBL" id="JABFAD010362884">
    <property type="protein sequence ID" value="MBA0820796.1"/>
    <property type="molecule type" value="Genomic_DNA"/>
</dbReference>
<evidence type="ECO:0000313" key="3">
    <source>
        <dbReference type="EMBL" id="MBA0820796.1"/>
    </source>
</evidence>
<evidence type="ECO:0000313" key="4">
    <source>
        <dbReference type="Proteomes" id="UP000593560"/>
    </source>
</evidence>
<accession>A0A7J9IFF2</accession>
<comment type="caution">
    <text evidence="3">The sequence shown here is derived from an EMBL/GenBank/DDBJ whole genome shotgun (WGS) entry which is preliminary data.</text>
</comment>
<gene>
    <name evidence="3" type="ORF">Gohar_021285</name>
</gene>
<feature type="transmembrane region" description="Helical" evidence="2">
    <location>
        <begin position="236"/>
        <end position="258"/>
    </location>
</feature>
<keyword evidence="4" id="KW-1185">Reference proteome</keyword>
<sequence length="262" mass="29826">MRPLFNPYYQPSPPRQQPLSSSFSLEDTVNAIIANTLKFQQERRASREKLENSMSQLAISRDELDSQEKLSIQIEPNPSQNEKQDDNSQAKAEPTPPKPIVIPPLFLGRLERNKREKYDEEVLEIFYKVEWCLYDYDYDDHGSCGKKSGGKRNSVAKVTAAMLSYHTLLVQATIIVINKSLVQQATTVILQQMIHISTTRLIYQSSPLITPETCSQQLVVTPTPSSEAQTMNTRRVAYRFVIVLVMRLIALVLASVVVRRRS</sequence>
<protein>
    <submittedName>
        <fullName evidence="3">Uncharacterized protein</fullName>
    </submittedName>
</protein>
<keyword evidence="2" id="KW-1133">Transmembrane helix</keyword>
<feature type="region of interest" description="Disordered" evidence="1">
    <location>
        <begin position="1"/>
        <end position="22"/>
    </location>
</feature>
<evidence type="ECO:0000256" key="1">
    <source>
        <dbReference type="SAM" id="MobiDB-lite"/>
    </source>
</evidence>
<dbReference type="Proteomes" id="UP000593560">
    <property type="component" value="Unassembled WGS sequence"/>
</dbReference>
<keyword evidence="2" id="KW-0472">Membrane</keyword>
<keyword evidence="2" id="KW-0812">Transmembrane</keyword>
<feature type="region of interest" description="Disordered" evidence="1">
    <location>
        <begin position="73"/>
        <end position="100"/>
    </location>
</feature>